<evidence type="ECO:0000313" key="8">
    <source>
        <dbReference type="EMBL" id="GEP04954.1"/>
    </source>
</evidence>
<dbReference type="GO" id="GO:0022857">
    <property type="term" value="F:transmembrane transporter activity"/>
    <property type="evidence" value="ECO:0007669"/>
    <property type="project" value="InterPro"/>
</dbReference>
<proteinExistence type="inferred from homology"/>
<comment type="similarity">
    <text evidence="2">Belongs to the major facilitator superfamily.</text>
</comment>
<dbReference type="AlphaFoldDB" id="A0A512J4S2"/>
<dbReference type="PANTHER" id="PTHR12778">
    <property type="entry name" value="SOLUTE CARRIER FAMILY 33 ACETYL-COA TRANSPORTER -RELATED"/>
    <property type="match status" value="1"/>
</dbReference>
<reference evidence="11" key="2">
    <citation type="journal article" date="2019" name="Int. J. Syst. Evol. Microbiol.">
        <title>The Global Catalogue of Microorganisms (GCM) 10K type strain sequencing project: providing services to taxonomists for standard genome sequencing and annotation.</title>
        <authorList>
            <consortium name="The Broad Institute Genomics Platform"/>
            <consortium name="The Broad Institute Genome Sequencing Center for Infectious Disease"/>
            <person name="Wu L."/>
            <person name="Ma J."/>
        </authorList>
    </citation>
    <scope>NUCLEOTIDE SEQUENCE [LARGE SCALE GENOMIC DNA]</scope>
    <source>
        <strain evidence="11">NBRC 107715</strain>
    </source>
</reference>
<dbReference type="InterPro" id="IPR011701">
    <property type="entry name" value="MFS"/>
</dbReference>
<feature type="transmembrane region" description="Helical" evidence="7">
    <location>
        <begin position="29"/>
        <end position="52"/>
    </location>
</feature>
<feature type="transmembrane region" description="Helical" evidence="7">
    <location>
        <begin position="166"/>
        <end position="185"/>
    </location>
</feature>
<dbReference type="GO" id="GO:0016020">
    <property type="term" value="C:membrane"/>
    <property type="evidence" value="ECO:0007669"/>
    <property type="project" value="UniProtKB-SubCell"/>
</dbReference>
<dbReference type="Gene3D" id="1.20.1250.20">
    <property type="entry name" value="MFS general substrate transporter like domains"/>
    <property type="match status" value="1"/>
</dbReference>
<dbReference type="SUPFAM" id="SSF103473">
    <property type="entry name" value="MFS general substrate transporter"/>
    <property type="match status" value="1"/>
</dbReference>
<protein>
    <recommendedName>
        <fullName evidence="12">MFS transporter</fullName>
    </recommendedName>
</protein>
<evidence type="ECO:0000313" key="10">
    <source>
        <dbReference type="Proteomes" id="UP000321960"/>
    </source>
</evidence>
<evidence type="ECO:0000256" key="5">
    <source>
        <dbReference type="ARBA" id="ARBA00022989"/>
    </source>
</evidence>
<keyword evidence="4 7" id="KW-0812">Transmembrane</keyword>
<keyword evidence="3" id="KW-0813">Transport</keyword>
<evidence type="ECO:0000256" key="1">
    <source>
        <dbReference type="ARBA" id="ARBA00004141"/>
    </source>
</evidence>
<gene>
    <name evidence="9" type="ORF">GCM10007888_20720</name>
    <name evidence="8" type="ORF">MOX02_29920</name>
</gene>
<feature type="transmembrane region" description="Helical" evidence="7">
    <location>
        <begin position="323"/>
        <end position="343"/>
    </location>
</feature>
<feature type="transmembrane region" description="Helical" evidence="7">
    <location>
        <begin position="383"/>
        <end position="404"/>
    </location>
</feature>
<dbReference type="EMBL" id="BSPK01000026">
    <property type="protein sequence ID" value="GLS63691.1"/>
    <property type="molecule type" value="Genomic_DNA"/>
</dbReference>
<evidence type="ECO:0008006" key="12">
    <source>
        <dbReference type="Google" id="ProtNLM"/>
    </source>
</evidence>
<feature type="transmembrane region" description="Helical" evidence="7">
    <location>
        <begin position="124"/>
        <end position="145"/>
    </location>
</feature>
<feature type="transmembrane region" description="Helical" evidence="7">
    <location>
        <begin position="410"/>
        <end position="429"/>
    </location>
</feature>
<feature type="transmembrane region" description="Helical" evidence="7">
    <location>
        <begin position="191"/>
        <end position="210"/>
    </location>
</feature>
<feature type="transmembrane region" description="Helical" evidence="7">
    <location>
        <begin position="64"/>
        <end position="86"/>
    </location>
</feature>
<keyword evidence="5 7" id="KW-1133">Transmembrane helix</keyword>
<dbReference type="Proteomes" id="UP001156856">
    <property type="component" value="Unassembled WGS sequence"/>
</dbReference>
<accession>A0A512J4S2</accession>
<reference evidence="9" key="1">
    <citation type="journal article" date="2014" name="Int. J. Syst. Evol. Microbiol.">
        <title>Complete genome of a new Firmicutes species belonging to the dominant human colonic microbiota ('Ruminococcus bicirculans') reveals two chromosomes and a selective capacity to utilize plant glucans.</title>
        <authorList>
            <consortium name="NISC Comparative Sequencing Program"/>
            <person name="Wegmann U."/>
            <person name="Louis P."/>
            <person name="Goesmann A."/>
            <person name="Henrissat B."/>
            <person name="Duncan S.H."/>
            <person name="Flint H.J."/>
        </authorList>
    </citation>
    <scope>NUCLEOTIDE SEQUENCE</scope>
    <source>
        <strain evidence="9">NBRC 107715</strain>
    </source>
</reference>
<keyword evidence="11" id="KW-1185">Reference proteome</keyword>
<dbReference type="Pfam" id="PF07690">
    <property type="entry name" value="MFS_1"/>
    <property type="match status" value="1"/>
</dbReference>
<sequence length="442" mass="44959">MSGSPAARLPGFRLPGFRLPTLQDRGARYATFFATYLYQGLVAGFSLTALANHLAGLGVPASEVGLHFAVAGLPWTVQPILWGPLVDRAGRARMGRRRVWAVAALLGGQVALAGLLLLPGPEALGALSLVFLLHSLSASLLDTACDRLVMDHVPEAELGRTSACTRGGFVVGTSLGAALFGWTLAAQGFSASAALLLGLSLAAGLPTLLVREAPGDAVLSLARGPADPAARAPVPFRRFLRRLVLGLGRRRALRLLGLCFALDGALALFELRFGVDLVQGYGWDAAALSRLQAGLALAGGTLGALAVGLWSDRAGPLPALRRLCAASAGAFLIAAALVAAGLAGPAGPAILGLTNVLPGLLVVALVPALMRASRGRVGAATEFEVYMATMNLGAVAGGAASGFLAPVLPLGAVAALCACVLAGCALVTARPHLILRQRRDGG</sequence>
<dbReference type="InterPro" id="IPR004752">
    <property type="entry name" value="AmpG_permease/AT-1"/>
</dbReference>
<evidence type="ECO:0000313" key="11">
    <source>
        <dbReference type="Proteomes" id="UP001156856"/>
    </source>
</evidence>
<comment type="subcellular location">
    <subcellularLocation>
        <location evidence="1">Membrane</location>
        <topology evidence="1">Multi-pass membrane protein</topology>
    </subcellularLocation>
</comment>
<dbReference type="EMBL" id="BJZU01000056">
    <property type="protein sequence ID" value="GEP04954.1"/>
    <property type="molecule type" value="Genomic_DNA"/>
</dbReference>
<organism evidence="8 10">
    <name type="scientific">Methylobacterium oxalidis</name>
    <dbReference type="NCBI Taxonomy" id="944322"/>
    <lineage>
        <taxon>Bacteria</taxon>
        <taxon>Pseudomonadati</taxon>
        <taxon>Pseudomonadota</taxon>
        <taxon>Alphaproteobacteria</taxon>
        <taxon>Hyphomicrobiales</taxon>
        <taxon>Methylobacteriaceae</taxon>
        <taxon>Methylobacterium</taxon>
    </lineage>
</organism>
<comment type="caution">
    <text evidence="8">The sequence shown here is derived from an EMBL/GenBank/DDBJ whole genome shotgun (WGS) entry which is preliminary data.</text>
</comment>
<evidence type="ECO:0000256" key="7">
    <source>
        <dbReference type="SAM" id="Phobius"/>
    </source>
</evidence>
<feature type="transmembrane region" description="Helical" evidence="7">
    <location>
        <begin position="98"/>
        <end position="118"/>
    </location>
</feature>
<keyword evidence="6 7" id="KW-0472">Membrane</keyword>
<feature type="transmembrane region" description="Helical" evidence="7">
    <location>
        <begin position="291"/>
        <end position="311"/>
    </location>
</feature>
<reference evidence="8 10" key="3">
    <citation type="submission" date="2019-07" db="EMBL/GenBank/DDBJ databases">
        <title>Whole genome shotgun sequence of Methylobacterium oxalidis NBRC 107715.</title>
        <authorList>
            <person name="Hosoyama A."/>
            <person name="Uohara A."/>
            <person name="Ohji S."/>
            <person name="Ichikawa N."/>
        </authorList>
    </citation>
    <scope>NUCLEOTIDE SEQUENCE [LARGE SCALE GENOMIC DNA]</scope>
    <source>
        <strain evidence="8 10">NBRC 107715</strain>
    </source>
</reference>
<feature type="transmembrane region" description="Helical" evidence="7">
    <location>
        <begin position="252"/>
        <end position="271"/>
    </location>
</feature>
<name>A0A512J4S2_9HYPH</name>
<dbReference type="InterPro" id="IPR036259">
    <property type="entry name" value="MFS_trans_sf"/>
</dbReference>
<dbReference type="Proteomes" id="UP000321960">
    <property type="component" value="Unassembled WGS sequence"/>
</dbReference>
<evidence type="ECO:0000256" key="4">
    <source>
        <dbReference type="ARBA" id="ARBA00022692"/>
    </source>
</evidence>
<evidence type="ECO:0000256" key="6">
    <source>
        <dbReference type="ARBA" id="ARBA00023136"/>
    </source>
</evidence>
<evidence type="ECO:0000256" key="2">
    <source>
        <dbReference type="ARBA" id="ARBA00008335"/>
    </source>
</evidence>
<feature type="transmembrane region" description="Helical" evidence="7">
    <location>
        <begin position="349"/>
        <end position="371"/>
    </location>
</feature>
<dbReference type="RefSeq" id="WP_238179956.1">
    <property type="nucleotide sequence ID" value="NZ_BJZU01000056.1"/>
</dbReference>
<dbReference type="PANTHER" id="PTHR12778:SF10">
    <property type="entry name" value="MAJOR FACILITATOR SUPERFAMILY DOMAIN-CONTAINING PROTEIN 3"/>
    <property type="match status" value="1"/>
</dbReference>
<evidence type="ECO:0000313" key="9">
    <source>
        <dbReference type="EMBL" id="GLS63691.1"/>
    </source>
</evidence>
<evidence type="ECO:0000256" key="3">
    <source>
        <dbReference type="ARBA" id="ARBA00022448"/>
    </source>
</evidence>
<reference evidence="9" key="4">
    <citation type="submission" date="2023-01" db="EMBL/GenBank/DDBJ databases">
        <title>Draft genome sequence of Methylobacterium oxalidis strain NBRC 107715.</title>
        <authorList>
            <person name="Sun Q."/>
            <person name="Mori K."/>
        </authorList>
    </citation>
    <scope>NUCLEOTIDE SEQUENCE</scope>
    <source>
        <strain evidence="9">NBRC 107715</strain>
    </source>
</reference>